<keyword evidence="2" id="KW-1185">Reference proteome</keyword>
<organism evidence="1 2">
    <name type="scientific">Stieleria neptunia</name>
    <dbReference type="NCBI Taxonomy" id="2527979"/>
    <lineage>
        <taxon>Bacteria</taxon>
        <taxon>Pseudomonadati</taxon>
        <taxon>Planctomycetota</taxon>
        <taxon>Planctomycetia</taxon>
        <taxon>Pirellulales</taxon>
        <taxon>Pirellulaceae</taxon>
        <taxon>Stieleria</taxon>
    </lineage>
</organism>
<dbReference type="RefSeq" id="WP_145384480.1">
    <property type="nucleotide sequence ID" value="NZ_CP037423.1"/>
</dbReference>
<protein>
    <submittedName>
        <fullName evidence="1">Uncharacterized protein</fullName>
    </submittedName>
</protein>
<reference evidence="1 2" key="1">
    <citation type="submission" date="2019-03" db="EMBL/GenBank/DDBJ databases">
        <title>Deep-cultivation of Planctomycetes and their phenomic and genomic characterization uncovers novel biology.</title>
        <authorList>
            <person name="Wiegand S."/>
            <person name="Jogler M."/>
            <person name="Boedeker C."/>
            <person name="Pinto D."/>
            <person name="Vollmers J."/>
            <person name="Rivas-Marin E."/>
            <person name="Kohn T."/>
            <person name="Peeters S.H."/>
            <person name="Heuer A."/>
            <person name="Rast P."/>
            <person name="Oberbeckmann S."/>
            <person name="Bunk B."/>
            <person name="Jeske O."/>
            <person name="Meyerdierks A."/>
            <person name="Storesund J.E."/>
            <person name="Kallscheuer N."/>
            <person name="Luecker S."/>
            <person name="Lage O.M."/>
            <person name="Pohl T."/>
            <person name="Merkel B.J."/>
            <person name="Hornburger P."/>
            <person name="Mueller R.-W."/>
            <person name="Bruemmer F."/>
            <person name="Labrenz M."/>
            <person name="Spormann A.M."/>
            <person name="Op den Camp H."/>
            <person name="Overmann J."/>
            <person name="Amann R."/>
            <person name="Jetten M.S.M."/>
            <person name="Mascher T."/>
            <person name="Medema M.H."/>
            <person name="Devos D.P."/>
            <person name="Kaster A.-K."/>
            <person name="Ovreas L."/>
            <person name="Rohde M."/>
            <person name="Galperin M.Y."/>
            <person name="Jogler C."/>
        </authorList>
    </citation>
    <scope>NUCLEOTIDE SEQUENCE [LARGE SCALE GENOMIC DNA]</scope>
    <source>
        <strain evidence="1 2">Enr13</strain>
    </source>
</reference>
<dbReference type="KEGG" id="snep:Enr13x_04490"/>
<proteinExistence type="predicted"/>
<sequence length="124" mass="13118">MRDDQNETSAAATGAGAVLAGVLSLFARSADDVARMGVHCVDDVGRACVTSVDDVGSIMARSGDDVFRQVDDFYAVNYLDDLRVQTTPVRIEAAANDETILVDLGRGAADIAVDVIQLANDDER</sequence>
<gene>
    <name evidence="1" type="ORF">Enr13x_04490</name>
</gene>
<dbReference type="Proteomes" id="UP000319004">
    <property type="component" value="Chromosome"/>
</dbReference>
<evidence type="ECO:0000313" key="2">
    <source>
        <dbReference type="Proteomes" id="UP000319004"/>
    </source>
</evidence>
<accession>A0A518HIN2</accession>
<name>A0A518HIN2_9BACT</name>
<dbReference type="AlphaFoldDB" id="A0A518HIN2"/>
<dbReference type="EMBL" id="CP037423">
    <property type="protein sequence ID" value="QDV40640.1"/>
    <property type="molecule type" value="Genomic_DNA"/>
</dbReference>
<evidence type="ECO:0000313" key="1">
    <source>
        <dbReference type="EMBL" id="QDV40640.1"/>
    </source>
</evidence>